<comment type="caution">
    <text evidence="2">The sequence shown here is derived from an EMBL/GenBank/DDBJ whole genome shotgun (WGS) entry which is preliminary data.</text>
</comment>
<keyword evidence="1" id="KW-1133">Transmembrane helix</keyword>
<dbReference type="AlphaFoldDB" id="A0A3M7SBT4"/>
<feature type="transmembrane region" description="Helical" evidence="1">
    <location>
        <begin position="45"/>
        <end position="71"/>
    </location>
</feature>
<reference evidence="2 3" key="1">
    <citation type="journal article" date="2018" name="Sci. Rep.">
        <title>Genomic signatures of local adaptation to the degree of environmental predictability in rotifers.</title>
        <authorList>
            <person name="Franch-Gras L."/>
            <person name="Hahn C."/>
            <person name="Garcia-Roger E.M."/>
            <person name="Carmona M.J."/>
            <person name="Serra M."/>
            <person name="Gomez A."/>
        </authorList>
    </citation>
    <scope>NUCLEOTIDE SEQUENCE [LARGE SCALE GENOMIC DNA]</scope>
    <source>
        <strain evidence="2">HYR1</strain>
    </source>
</reference>
<dbReference type="EMBL" id="REGN01001672">
    <property type="protein sequence ID" value="RNA33179.1"/>
    <property type="molecule type" value="Genomic_DNA"/>
</dbReference>
<evidence type="ECO:0000256" key="1">
    <source>
        <dbReference type="SAM" id="Phobius"/>
    </source>
</evidence>
<name>A0A3M7SBT4_BRAPC</name>
<keyword evidence="1" id="KW-0812">Transmembrane</keyword>
<organism evidence="2 3">
    <name type="scientific">Brachionus plicatilis</name>
    <name type="common">Marine rotifer</name>
    <name type="synonym">Brachionus muelleri</name>
    <dbReference type="NCBI Taxonomy" id="10195"/>
    <lineage>
        <taxon>Eukaryota</taxon>
        <taxon>Metazoa</taxon>
        <taxon>Spiralia</taxon>
        <taxon>Gnathifera</taxon>
        <taxon>Rotifera</taxon>
        <taxon>Eurotatoria</taxon>
        <taxon>Monogononta</taxon>
        <taxon>Pseudotrocha</taxon>
        <taxon>Ploima</taxon>
        <taxon>Brachionidae</taxon>
        <taxon>Brachionus</taxon>
    </lineage>
</organism>
<keyword evidence="3" id="KW-1185">Reference proteome</keyword>
<sequence>MKFRFGDKILNKSMIKLKNLIFLGAQLLFIFEILSLKEQQLFKRFAFFGTLGGKFFFIFWFFCLAQIRPVLAANEDKKKH</sequence>
<dbReference type="Proteomes" id="UP000276133">
    <property type="component" value="Unassembled WGS sequence"/>
</dbReference>
<protein>
    <submittedName>
        <fullName evidence="2">Uncharacterized protein</fullName>
    </submittedName>
</protein>
<evidence type="ECO:0000313" key="2">
    <source>
        <dbReference type="EMBL" id="RNA33179.1"/>
    </source>
</evidence>
<gene>
    <name evidence="2" type="ORF">BpHYR1_008248</name>
</gene>
<evidence type="ECO:0000313" key="3">
    <source>
        <dbReference type="Proteomes" id="UP000276133"/>
    </source>
</evidence>
<keyword evidence="1" id="KW-0472">Membrane</keyword>
<proteinExistence type="predicted"/>
<accession>A0A3M7SBT4</accession>